<protein>
    <submittedName>
        <fullName evidence="2">Uncharacterized protein</fullName>
    </submittedName>
</protein>
<name>A0A0J9WDA3_FUSO4</name>
<reference evidence="2" key="1">
    <citation type="submission" date="2007-04" db="EMBL/GenBank/DDBJ databases">
        <authorList>
            <consortium name="The Broad Institute Genome Sequencing Platform"/>
            <person name="Birren B."/>
            <person name="Lander E."/>
            <person name="Galagan J."/>
            <person name="Nusbaum C."/>
            <person name="Devon K."/>
            <person name="Ma L.-J."/>
            <person name="Jaffe D."/>
            <person name="Butler J."/>
            <person name="Alvarez P."/>
            <person name="Gnerre S."/>
            <person name="Grabherr M."/>
            <person name="Kleber M."/>
            <person name="Mauceli E."/>
            <person name="Brockman W."/>
            <person name="MacCallum I.A."/>
            <person name="Young S."/>
            <person name="LaButti K."/>
            <person name="DeCaprio D."/>
            <person name="Crawford M."/>
            <person name="Koehrsen M."/>
            <person name="Engels R."/>
            <person name="Montgomery P."/>
            <person name="Pearson M."/>
            <person name="Howarth C."/>
            <person name="Larson L."/>
            <person name="White J."/>
            <person name="O'Leary S."/>
            <person name="Kodira C."/>
            <person name="Zeng Q."/>
            <person name="Yandava C."/>
            <person name="Alvarado L."/>
            <person name="Kistler C."/>
            <person name="Shim W.-B."/>
            <person name="Kang S."/>
            <person name="Woloshuk C."/>
        </authorList>
    </citation>
    <scope>NUCLEOTIDE SEQUENCE</scope>
    <source>
        <strain evidence="2">4287</strain>
    </source>
</reference>
<gene>
    <name evidence="2" type="ORF">FOXG_22894</name>
</gene>
<feature type="compositionally biased region" description="Acidic residues" evidence="1">
    <location>
        <begin position="44"/>
        <end position="53"/>
    </location>
</feature>
<evidence type="ECO:0000313" key="2">
    <source>
        <dbReference type="EMBL" id="KNB20671.1"/>
    </source>
</evidence>
<reference evidence="2" key="2">
    <citation type="journal article" date="2010" name="Nature">
        <title>Comparative genomics reveals mobile pathogenicity chromosomes in Fusarium.</title>
        <authorList>
            <person name="Ma L.J."/>
            <person name="van der Does H.C."/>
            <person name="Borkovich K.A."/>
            <person name="Coleman J.J."/>
            <person name="Daboussi M.J."/>
            <person name="Di Pietro A."/>
            <person name="Dufresne M."/>
            <person name="Freitag M."/>
            <person name="Grabherr M."/>
            <person name="Henrissat B."/>
            <person name="Houterman P.M."/>
            <person name="Kang S."/>
            <person name="Shim W.B."/>
            <person name="Woloshuk C."/>
            <person name="Xie X."/>
            <person name="Xu J.R."/>
            <person name="Antoniw J."/>
            <person name="Baker S.E."/>
            <person name="Bluhm B.H."/>
            <person name="Breakspear A."/>
            <person name="Brown D.W."/>
            <person name="Butchko R.A."/>
            <person name="Chapman S."/>
            <person name="Coulson R."/>
            <person name="Coutinho P.M."/>
            <person name="Danchin E.G."/>
            <person name="Diener A."/>
            <person name="Gale L.R."/>
            <person name="Gardiner D.M."/>
            <person name="Goff S."/>
            <person name="Hammond-Kosack K.E."/>
            <person name="Hilburn K."/>
            <person name="Hua-Van A."/>
            <person name="Jonkers W."/>
            <person name="Kazan K."/>
            <person name="Kodira C.D."/>
            <person name="Koehrsen M."/>
            <person name="Kumar L."/>
            <person name="Lee Y.H."/>
            <person name="Li L."/>
            <person name="Manners J.M."/>
            <person name="Miranda-Saavedra D."/>
            <person name="Mukherjee M."/>
            <person name="Park G."/>
            <person name="Park J."/>
            <person name="Park S.Y."/>
            <person name="Proctor R.H."/>
            <person name="Regev A."/>
            <person name="Ruiz-Roldan M.C."/>
            <person name="Sain D."/>
            <person name="Sakthikumar S."/>
            <person name="Sykes S."/>
            <person name="Schwartz D.C."/>
            <person name="Turgeon B.G."/>
            <person name="Wapinski I."/>
            <person name="Yoder O."/>
            <person name="Young S."/>
            <person name="Zeng Q."/>
            <person name="Zhou S."/>
            <person name="Galagan J."/>
            <person name="Cuomo C.A."/>
            <person name="Kistler H.C."/>
            <person name="Rep M."/>
        </authorList>
    </citation>
    <scope>NUCLEOTIDE SEQUENCE [LARGE SCALE GENOMIC DNA]</scope>
    <source>
        <strain evidence="2">4287</strain>
    </source>
</reference>
<feature type="region of interest" description="Disordered" evidence="1">
    <location>
        <begin position="1"/>
        <end position="60"/>
    </location>
</feature>
<dbReference type="Proteomes" id="UP000009097">
    <property type="component" value="Unassembled WGS sequence"/>
</dbReference>
<organism evidence="2 3">
    <name type="scientific">Fusarium oxysporum f. sp. lycopersici (strain 4287 / CBS 123668 / FGSC 9935 / NRRL 34936)</name>
    <name type="common">Fusarium vascular wilt of tomato</name>
    <dbReference type="NCBI Taxonomy" id="426428"/>
    <lineage>
        <taxon>Eukaryota</taxon>
        <taxon>Fungi</taxon>
        <taxon>Dikarya</taxon>
        <taxon>Ascomycota</taxon>
        <taxon>Pezizomycotina</taxon>
        <taxon>Sordariomycetes</taxon>
        <taxon>Hypocreomycetidae</taxon>
        <taxon>Hypocreales</taxon>
        <taxon>Nectriaceae</taxon>
        <taxon>Fusarium</taxon>
        <taxon>Fusarium oxysporum species complex</taxon>
    </lineage>
</organism>
<evidence type="ECO:0000256" key="1">
    <source>
        <dbReference type="SAM" id="MobiDB-lite"/>
    </source>
</evidence>
<accession>A0A0J9WDA3</accession>
<sequence>MGSVAISEVGEVFESGDGESDEVTDSDSLAHLNDDETVGNTDNESAESDEESDGGVGLGY</sequence>
<proteinExistence type="predicted"/>
<dbReference type="AlphaFoldDB" id="A0A0J9WDA3"/>
<feature type="compositionally biased region" description="Acidic residues" evidence="1">
    <location>
        <begin position="14"/>
        <end position="25"/>
    </location>
</feature>
<evidence type="ECO:0000313" key="3">
    <source>
        <dbReference type="Proteomes" id="UP000009097"/>
    </source>
</evidence>
<dbReference type="KEGG" id="fox:FOXG_22894"/>
<dbReference type="RefSeq" id="XP_018258716.1">
    <property type="nucleotide sequence ID" value="XM_018403314.1"/>
</dbReference>
<dbReference type="VEuPathDB" id="FungiDB:FOXG_22894"/>
<dbReference type="GeneID" id="28963600"/>
<dbReference type="EMBL" id="DS231756">
    <property type="protein sequence ID" value="KNB20671.1"/>
    <property type="molecule type" value="Genomic_DNA"/>
</dbReference>